<evidence type="ECO:0008006" key="5">
    <source>
        <dbReference type="Google" id="ProtNLM"/>
    </source>
</evidence>
<dbReference type="CDD" id="cd06464">
    <property type="entry name" value="ACD_sHsps-like"/>
    <property type="match status" value="1"/>
</dbReference>
<dbReference type="Gene3D" id="2.60.40.790">
    <property type="match status" value="1"/>
</dbReference>
<name>A0ABZ0S6N2_9GAMM</name>
<accession>A0ABZ0S6N2</accession>
<organism evidence="3 4">
    <name type="scientific">Thiorhodovibrio winogradskyi</name>
    <dbReference type="NCBI Taxonomy" id="77007"/>
    <lineage>
        <taxon>Bacteria</taxon>
        <taxon>Pseudomonadati</taxon>
        <taxon>Pseudomonadota</taxon>
        <taxon>Gammaproteobacteria</taxon>
        <taxon>Chromatiales</taxon>
        <taxon>Chromatiaceae</taxon>
        <taxon>Thiorhodovibrio</taxon>
    </lineage>
</organism>
<dbReference type="EMBL" id="CP121472">
    <property type="protein sequence ID" value="WPL15886.1"/>
    <property type="molecule type" value="Genomic_DNA"/>
</dbReference>
<protein>
    <recommendedName>
        <fullName evidence="5">SHSP domain-containing protein</fullName>
    </recommendedName>
</protein>
<evidence type="ECO:0000313" key="3">
    <source>
        <dbReference type="EMBL" id="WPL15886.1"/>
    </source>
</evidence>
<keyword evidence="2" id="KW-0732">Signal</keyword>
<dbReference type="InterPro" id="IPR008978">
    <property type="entry name" value="HSP20-like_chaperone"/>
</dbReference>
<keyword evidence="4" id="KW-1185">Reference proteome</keyword>
<dbReference type="RefSeq" id="WP_328986434.1">
    <property type="nucleotide sequence ID" value="NZ_CP121472.1"/>
</dbReference>
<feature type="region of interest" description="Disordered" evidence="1">
    <location>
        <begin position="39"/>
        <end position="63"/>
    </location>
</feature>
<sequence length="263" mass="27944">MTTNTFPTRQPKARLLSASLLCALPFATIFGTSVAQTTPANAPSGAATFPTSQPAPVGPAYGSGYGPGHGSPYGTPYGSVNGPVHTQGMAGTAGTYPLPSSHGMVTPPNYQSNYPYSYPSGYGPGQGSPYAGPGFHGPTHARSGHAGSIDTRPGQSRAGARPMPELIQDITDEGYRLTIRLNPNQKPEDIKIVPRGRGLLISSVRESYTSSEQEDQNGRGYRRSFSFSSGRFQRHLRVPPDANPGAMTRTDKEDKVVIILPRR</sequence>
<evidence type="ECO:0000313" key="4">
    <source>
        <dbReference type="Proteomes" id="UP001432180"/>
    </source>
</evidence>
<gene>
    <name evidence="3" type="ORF">Thiowin_00815</name>
</gene>
<evidence type="ECO:0000256" key="2">
    <source>
        <dbReference type="SAM" id="SignalP"/>
    </source>
</evidence>
<dbReference type="SUPFAM" id="SSF49764">
    <property type="entry name" value="HSP20-like chaperones"/>
    <property type="match status" value="1"/>
</dbReference>
<feature type="region of interest" description="Disordered" evidence="1">
    <location>
        <begin position="232"/>
        <end position="255"/>
    </location>
</feature>
<dbReference type="Proteomes" id="UP001432180">
    <property type="component" value="Chromosome"/>
</dbReference>
<reference evidence="3 4" key="1">
    <citation type="journal article" date="2023" name="Microorganisms">
        <title>Thiorhodovibrio frisius and Trv. litoralis spp. nov., Two Novel Members from a Clade of Fastidious Purple Sulfur Bacteria That Exhibit Unique Red-Shifted Light-Harvesting Capabilities.</title>
        <authorList>
            <person name="Methner A."/>
            <person name="Kuzyk S.B."/>
            <person name="Petersen J."/>
            <person name="Bauer S."/>
            <person name="Brinkmann H."/>
            <person name="Sichau K."/>
            <person name="Wanner G."/>
            <person name="Wolf J."/>
            <person name="Neumann-Schaal M."/>
            <person name="Henke P."/>
            <person name="Tank M."/>
            <person name="Sproer C."/>
            <person name="Bunk B."/>
            <person name="Overmann J."/>
        </authorList>
    </citation>
    <scope>NUCLEOTIDE SEQUENCE [LARGE SCALE GENOMIC DNA]</scope>
    <source>
        <strain evidence="3 4">DSM 6702</strain>
    </source>
</reference>
<evidence type="ECO:0000256" key="1">
    <source>
        <dbReference type="SAM" id="MobiDB-lite"/>
    </source>
</evidence>
<feature type="chain" id="PRO_5046056044" description="SHSP domain-containing protein" evidence="2">
    <location>
        <begin position="36"/>
        <end position="263"/>
    </location>
</feature>
<feature type="signal peptide" evidence="2">
    <location>
        <begin position="1"/>
        <end position="35"/>
    </location>
</feature>
<feature type="region of interest" description="Disordered" evidence="1">
    <location>
        <begin position="141"/>
        <end position="160"/>
    </location>
</feature>
<proteinExistence type="predicted"/>